<dbReference type="InterPro" id="IPR044925">
    <property type="entry name" value="His-Me_finger_sf"/>
</dbReference>
<protein>
    <submittedName>
        <fullName evidence="1">HNH endonuclease</fullName>
    </submittedName>
</protein>
<dbReference type="Gene3D" id="3.90.75.10">
    <property type="entry name" value="Homing Intron 3 (I-ppo) Encoded Endonuclease, Chain A"/>
    <property type="match status" value="1"/>
</dbReference>
<dbReference type="EMBL" id="MT498043">
    <property type="protein sequence ID" value="QKY78955.1"/>
    <property type="molecule type" value="Genomic_DNA"/>
</dbReference>
<keyword evidence="2" id="KW-1185">Reference proteome</keyword>
<keyword evidence="1" id="KW-0540">Nuclease</keyword>
<proteinExistence type="predicted"/>
<sequence>MTGDPGPLERIFYPANLTCAVDDCGKPAKSRGKCQVHAMREKRAADRAAGRVTRVAHWATLEERLRYTGWVEVVRRPELGACWEWKGMLDKKGYGRANVGQQKTRAAHRAAYEVWNGELDPDLMVCHSCDNPPCINPAHLFPGDQFVNMGDAKAKRRNANGMRQGCAKLTDQQVAEIRAKYKPREYSQARLGREYGVTQSAIGAIINGRTWKTPTNPPIAA</sequence>
<dbReference type="Proteomes" id="UP000594363">
    <property type="component" value="Segment"/>
</dbReference>
<dbReference type="GO" id="GO:0004519">
    <property type="term" value="F:endonuclease activity"/>
    <property type="evidence" value="ECO:0007669"/>
    <property type="project" value="UniProtKB-KW"/>
</dbReference>
<name>A0A7S6BFZ0_9CAUD</name>
<evidence type="ECO:0000313" key="1">
    <source>
        <dbReference type="EMBL" id="QKY78955.1"/>
    </source>
</evidence>
<keyword evidence="1" id="KW-0255">Endonuclease</keyword>
<organism evidence="1 2">
    <name type="scientific">Arthrobacter phage Jinkies</name>
    <dbReference type="NCBI Taxonomy" id="2743903"/>
    <lineage>
        <taxon>Viruses</taxon>
        <taxon>Duplodnaviria</taxon>
        <taxon>Heunggongvirae</taxon>
        <taxon>Uroviricota</taxon>
        <taxon>Caudoviricetes</taxon>
        <taxon>Berryhillviridae</taxon>
        <taxon>Jinkiesvirus</taxon>
        <taxon>Jinkiesvirus jinkies</taxon>
    </lineage>
</organism>
<keyword evidence="1" id="KW-0378">Hydrolase</keyword>
<reference evidence="1 2" key="1">
    <citation type="submission" date="2020-05" db="EMBL/GenBank/DDBJ databases">
        <authorList>
            <person name="Bohanan V.A."/>
            <person name="Brazelton B.R."/>
            <person name="Coffey L.M."/>
            <person name="Donovan A.R."/>
            <person name="Gales A.C."/>
            <person name="Glasscock A.J."/>
            <person name="Grill M."/>
            <person name="Harper M.C."/>
            <person name="Hollowell C.E."/>
            <person name="Liu T.Y."/>
            <person name="Mansour C."/>
            <person name="McDowell A.D."/>
            <person name="Miller T.E."/>
            <person name="Nash A.G."/>
            <person name="Seo J."/>
            <person name="Sherman Z.A."/>
            <person name="Albert R.M."/>
            <person name="Ayala A."/>
            <person name="Monti D.L."/>
            <person name="Garlena R.A."/>
            <person name="Russell D.A."/>
            <person name="Pope W.H."/>
            <person name="Jacobs-Sera D."/>
            <person name="Hatfull G.F."/>
        </authorList>
    </citation>
    <scope>NUCLEOTIDE SEQUENCE [LARGE SCALE GENOMIC DNA]</scope>
</reference>
<dbReference type="SUPFAM" id="SSF54060">
    <property type="entry name" value="His-Me finger endonucleases"/>
    <property type="match status" value="1"/>
</dbReference>
<gene>
    <name evidence="1" type="primary">7</name>
    <name evidence="1" type="ORF">Jinkies_7</name>
</gene>
<evidence type="ECO:0000313" key="2">
    <source>
        <dbReference type="Proteomes" id="UP000594363"/>
    </source>
</evidence>
<accession>A0A7S6BFZ0</accession>
<dbReference type="InterPro" id="IPR044930">
    <property type="entry name" value="Homing_endonuclease_His-Me"/>
</dbReference>